<evidence type="ECO:0000313" key="1">
    <source>
        <dbReference type="EMBL" id="KYC46602.1"/>
    </source>
</evidence>
<dbReference type="AlphaFoldDB" id="A0A150IP19"/>
<dbReference type="Proteomes" id="UP000075398">
    <property type="component" value="Unassembled WGS sequence"/>
</dbReference>
<proteinExistence type="predicted"/>
<evidence type="ECO:0008006" key="3">
    <source>
        <dbReference type="Google" id="ProtNLM"/>
    </source>
</evidence>
<dbReference type="EMBL" id="LNGC01000185">
    <property type="protein sequence ID" value="KYC46602.1"/>
    <property type="molecule type" value="Genomic_DNA"/>
</dbReference>
<protein>
    <recommendedName>
        <fullName evidence="3">RiboL-PSP-HEPN domain-containing protein</fullName>
    </recommendedName>
</protein>
<sequence length="201" mass="23221">MSKIKIPHFNDNYYEVCSAVSAIISIQNAIKQNHDSIINNIVKNEVYDDDPEVNTSINNQIRFYTEDSVIRNSSNAYILLACSGFEKAMRLLYSDGLEKKPKGEGYGDYFKRISIVEGISTDTVNALNDIFIFRHWISHRNGRIQLQTVSKEEKIALERAGENIEMDNRYIIIKHDYVDNMVKIVDAFLKKIAIIMYERKS</sequence>
<name>A0A150IP19_9EURY</name>
<organism evidence="1 2">
    <name type="scientific">Candidatus Methanofastidiosum methylothiophilum</name>
    <dbReference type="NCBI Taxonomy" id="1705564"/>
    <lineage>
        <taxon>Archaea</taxon>
        <taxon>Methanobacteriati</taxon>
        <taxon>Methanobacteriota</taxon>
        <taxon>Stenosarchaea group</taxon>
        <taxon>Candidatus Methanofastidiosia</taxon>
        <taxon>Candidatus Methanofastidiosales</taxon>
        <taxon>Candidatus Methanofastidiosaceae</taxon>
        <taxon>Candidatus Methanofastidiosum</taxon>
    </lineage>
</organism>
<comment type="caution">
    <text evidence="1">The sequence shown here is derived from an EMBL/GenBank/DDBJ whole genome shotgun (WGS) entry which is preliminary data.</text>
</comment>
<reference evidence="1 2" key="1">
    <citation type="journal article" date="2016" name="ISME J.">
        <title>Chasing the elusive Euryarchaeota class WSA2: genomes reveal a uniquely fastidious methyl-reducing methanogen.</title>
        <authorList>
            <person name="Nobu M.K."/>
            <person name="Narihiro T."/>
            <person name="Kuroda K."/>
            <person name="Mei R."/>
            <person name="Liu W.T."/>
        </authorList>
    </citation>
    <scope>NUCLEOTIDE SEQUENCE [LARGE SCALE GENOMIC DNA]</scope>
    <source>
        <strain evidence="1">U1lsi0528_Bin055</strain>
    </source>
</reference>
<evidence type="ECO:0000313" key="2">
    <source>
        <dbReference type="Proteomes" id="UP000075398"/>
    </source>
</evidence>
<accession>A0A150IP19</accession>
<gene>
    <name evidence="1" type="ORF">AMQ22_02098</name>
</gene>